<accession>A0A336M2F5</accession>
<sequence>MDTREHFLTNTAGFSSPPTYTPQGFYYLNLHTTSYHEAQITPHIFGPSTGITSTDINSYNSATRCFPEYFPSFTDNNCQLTLNHNNNNNNYHALHSENCNNNYNYINNANNDYEISQHEQNSKKISSEIQEKSNSDCECSYSFTGSDDFDGSNQGRALQLNEKNVNQSATIDLSNYSASKNNNNQNDDNKKNYAMLNNVMRDKKFSNECEPESIVENFDKAQNLGQVNDASSPFEMSHEMEQEIIYVKGSGSNRKERTAFTKNQIRDLEAEFLHSNYLTRLRRYEIAVALNLSERQVKVWFQNRRMKFKRVKNGDKLPSQKSRK</sequence>
<name>A0A336M2F5_CULSO</name>
<evidence type="ECO:0000313" key="13">
    <source>
        <dbReference type="EMBL" id="SSX24250.1"/>
    </source>
</evidence>
<gene>
    <name evidence="13" type="primary">CSON010574</name>
</gene>
<dbReference type="GO" id="GO:0000981">
    <property type="term" value="F:DNA-binding transcription factor activity, RNA polymerase II-specific"/>
    <property type="evidence" value="ECO:0007669"/>
    <property type="project" value="InterPro"/>
</dbReference>
<dbReference type="GO" id="GO:0005634">
    <property type="term" value="C:nucleus"/>
    <property type="evidence" value="ECO:0007669"/>
    <property type="project" value="UniProtKB-SubCell"/>
</dbReference>
<dbReference type="Gene3D" id="1.10.10.60">
    <property type="entry name" value="Homeodomain-like"/>
    <property type="match status" value="1"/>
</dbReference>
<keyword evidence="5 9" id="KW-0371">Homeobox</keyword>
<reference evidence="12" key="1">
    <citation type="submission" date="2018-04" db="EMBL/GenBank/DDBJ databases">
        <authorList>
            <person name="Go L.Y."/>
            <person name="Mitchell J.A."/>
        </authorList>
    </citation>
    <scope>NUCLEOTIDE SEQUENCE</scope>
    <source>
        <tissue evidence="12">Whole organism</tissue>
    </source>
</reference>
<evidence type="ECO:0000256" key="1">
    <source>
        <dbReference type="ARBA" id="ARBA00004123"/>
    </source>
</evidence>
<evidence type="ECO:0000256" key="7">
    <source>
        <dbReference type="ARBA" id="ARBA00023163"/>
    </source>
</evidence>
<evidence type="ECO:0000256" key="4">
    <source>
        <dbReference type="ARBA" id="ARBA00023125"/>
    </source>
</evidence>
<proteinExistence type="predicted"/>
<keyword evidence="3" id="KW-0805">Transcription regulation</keyword>
<reference evidence="13" key="2">
    <citation type="submission" date="2018-07" db="EMBL/GenBank/DDBJ databases">
        <authorList>
            <person name="Quirk P.G."/>
            <person name="Krulwich T.A."/>
        </authorList>
    </citation>
    <scope>NUCLEOTIDE SEQUENCE</scope>
</reference>
<evidence type="ECO:0000256" key="10">
    <source>
        <dbReference type="RuleBase" id="RU000682"/>
    </source>
</evidence>
<evidence type="ECO:0000256" key="8">
    <source>
        <dbReference type="ARBA" id="ARBA00023242"/>
    </source>
</evidence>
<dbReference type="SMART" id="SM00389">
    <property type="entry name" value="HOX"/>
    <property type="match status" value="1"/>
</dbReference>
<dbReference type="GO" id="GO:0000978">
    <property type="term" value="F:RNA polymerase II cis-regulatory region sequence-specific DNA binding"/>
    <property type="evidence" value="ECO:0007669"/>
    <property type="project" value="TreeGrafter"/>
</dbReference>
<dbReference type="VEuPathDB" id="VectorBase:CSON010574"/>
<evidence type="ECO:0000256" key="5">
    <source>
        <dbReference type="ARBA" id="ARBA00023155"/>
    </source>
</evidence>
<dbReference type="AlphaFoldDB" id="A0A336M2F5"/>
<dbReference type="InterPro" id="IPR020479">
    <property type="entry name" value="HD_metazoa"/>
</dbReference>
<keyword evidence="8 9" id="KW-0539">Nucleus</keyword>
<comment type="subcellular location">
    <subcellularLocation>
        <location evidence="1 9 10">Nucleus</location>
    </subcellularLocation>
</comment>
<keyword evidence="6" id="KW-0010">Activator</keyword>
<dbReference type="EMBL" id="UFQS01000433">
    <property type="protein sequence ID" value="SSX03885.1"/>
    <property type="molecule type" value="Genomic_DNA"/>
</dbReference>
<evidence type="ECO:0000259" key="11">
    <source>
        <dbReference type="PROSITE" id="PS50071"/>
    </source>
</evidence>
<dbReference type="InterPro" id="IPR017970">
    <property type="entry name" value="Homeobox_CS"/>
</dbReference>
<dbReference type="InterPro" id="IPR009057">
    <property type="entry name" value="Homeodomain-like_sf"/>
</dbReference>
<dbReference type="EMBL" id="UFQT01000433">
    <property type="protein sequence ID" value="SSX24250.1"/>
    <property type="molecule type" value="Genomic_DNA"/>
</dbReference>
<dbReference type="InterPro" id="IPR001356">
    <property type="entry name" value="HD"/>
</dbReference>
<dbReference type="GO" id="GO:0045944">
    <property type="term" value="P:positive regulation of transcription by RNA polymerase II"/>
    <property type="evidence" value="ECO:0007669"/>
    <property type="project" value="InterPro"/>
</dbReference>
<evidence type="ECO:0000256" key="9">
    <source>
        <dbReference type="PROSITE-ProRule" id="PRU00108"/>
    </source>
</evidence>
<dbReference type="PROSITE" id="PS00027">
    <property type="entry name" value="HOMEOBOX_1"/>
    <property type="match status" value="1"/>
</dbReference>
<dbReference type="PANTHER" id="PTHR24328">
    <property type="entry name" value="HOMEOBOX PROTEIN MOX"/>
    <property type="match status" value="1"/>
</dbReference>
<evidence type="ECO:0000256" key="3">
    <source>
        <dbReference type="ARBA" id="ARBA00023015"/>
    </source>
</evidence>
<dbReference type="Pfam" id="PF00046">
    <property type="entry name" value="Homeodomain"/>
    <property type="match status" value="1"/>
</dbReference>
<keyword evidence="7" id="KW-0804">Transcription</keyword>
<dbReference type="PANTHER" id="PTHR24328:SF7">
    <property type="entry name" value="BUTTONLESS"/>
    <property type="match status" value="1"/>
</dbReference>
<organism evidence="13">
    <name type="scientific">Culicoides sonorensis</name>
    <name type="common">Biting midge</name>
    <dbReference type="NCBI Taxonomy" id="179676"/>
    <lineage>
        <taxon>Eukaryota</taxon>
        <taxon>Metazoa</taxon>
        <taxon>Ecdysozoa</taxon>
        <taxon>Arthropoda</taxon>
        <taxon>Hexapoda</taxon>
        <taxon>Insecta</taxon>
        <taxon>Pterygota</taxon>
        <taxon>Neoptera</taxon>
        <taxon>Endopterygota</taxon>
        <taxon>Diptera</taxon>
        <taxon>Nematocera</taxon>
        <taxon>Chironomoidea</taxon>
        <taxon>Ceratopogonidae</taxon>
        <taxon>Ceratopogoninae</taxon>
        <taxon>Culicoides</taxon>
        <taxon>Monoculicoides</taxon>
    </lineage>
</organism>
<dbReference type="InterPro" id="IPR042634">
    <property type="entry name" value="MOX-1/MOX-2"/>
</dbReference>
<evidence type="ECO:0000256" key="6">
    <source>
        <dbReference type="ARBA" id="ARBA00023159"/>
    </source>
</evidence>
<keyword evidence="4 9" id="KW-0238">DNA-binding</keyword>
<dbReference type="SUPFAM" id="SSF46689">
    <property type="entry name" value="Homeodomain-like"/>
    <property type="match status" value="1"/>
</dbReference>
<keyword evidence="2" id="KW-0217">Developmental protein</keyword>
<evidence type="ECO:0000313" key="12">
    <source>
        <dbReference type="EMBL" id="SSX03885.1"/>
    </source>
</evidence>
<dbReference type="PRINTS" id="PR00024">
    <property type="entry name" value="HOMEOBOX"/>
</dbReference>
<feature type="DNA-binding region" description="Homeobox" evidence="9">
    <location>
        <begin position="253"/>
        <end position="312"/>
    </location>
</feature>
<evidence type="ECO:0000256" key="2">
    <source>
        <dbReference type="ARBA" id="ARBA00022473"/>
    </source>
</evidence>
<dbReference type="PROSITE" id="PS50071">
    <property type="entry name" value="HOMEOBOX_2"/>
    <property type="match status" value="1"/>
</dbReference>
<protein>
    <submittedName>
        <fullName evidence="13">CSON010574 protein</fullName>
    </submittedName>
</protein>
<feature type="domain" description="Homeobox" evidence="11">
    <location>
        <begin position="251"/>
        <end position="311"/>
    </location>
</feature>
<dbReference type="CDD" id="cd00086">
    <property type="entry name" value="homeodomain"/>
    <property type="match status" value="1"/>
</dbReference>